<organism evidence="4 5">
    <name type="scientific">Thauera humireducens</name>
    <dbReference type="NCBI Taxonomy" id="1134435"/>
    <lineage>
        <taxon>Bacteria</taxon>
        <taxon>Pseudomonadati</taxon>
        <taxon>Pseudomonadota</taxon>
        <taxon>Betaproteobacteria</taxon>
        <taxon>Rhodocyclales</taxon>
        <taxon>Zoogloeaceae</taxon>
        <taxon>Thauera</taxon>
    </lineage>
</organism>
<evidence type="ECO:0000313" key="5">
    <source>
        <dbReference type="Proteomes" id="UP000036902"/>
    </source>
</evidence>
<dbReference type="GO" id="GO:0000160">
    <property type="term" value="P:phosphorelay signal transduction system"/>
    <property type="evidence" value="ECO:0007669"/>
    <property type="project" value="InterPro"/>
</dbReference>
<dbReference type="SMART" id="SM00471">
    <property type="entry name" value="HDc"/>
    <property type="match status" value="1"/>
</dbReference>
<keyword evidence="1" id="KW-0597">Phosphoprotein</keyword>
<dbReference type="GO" id="GO:0008081">
    <property type="term" value="F:phosphoric diester hydrolase activity"/>
    <property type="evidence" value="ECO:0007669"/>
    <property type="project" value="UniProtKB-ARBA"/>
</dbReference>
<dbReference type="PROSITE" id="PS50110">
    <property type="entry name" value="RESPONSE_REGULATORY"/>
    <property type="match status" value="1"/>
</dbReference>
<dbReference type="AlphaFoldDB" id="A0A127K8E8"/>
<dbReference type="Gene3D" id="3.40.50.2300">
    <property type="match status" value="1"/>
</dbReference>
<reference evidence="5" key="1">
    <citation type="submission" date="2016-03" db="EMBL/GenBank/DDBJ databases">
        <authorList>
            <person name="Ma C."/>
            <person name="Zhou S."/>
            <person name="Yang G."/>
        </authorList>
    </citation>
    <scope>NUCLEOTIDE SEQUENCE [LARGE SCALE GENOMIC DNA]</scope>
    <source>
        <strain evidence="5">SgZ-1</strain>
    </source>
</reference>
<gene>
    <name evidence="4" type="ORF">AC731_015635</name>
</gene>
<dbReference type="InterPro" id="IPR037522">
    <property type="entry name" value="HD_GYP_dom"/>
</dbReference>
<dbReference type="InterPro" id="IPR003607">
    <property type="entry name" value="HD/PDEase_dom"/>
</dbReference>
<feature type="domain" description="Response regulatory" evidence="2">
    <location>
        <begin position="9"/>
        <end position="125"/>
    </location>
</feature>
<dbReference type="SMART" id="SM00448">
    <property type="entry name" value="REC"/>
    <property type="match status" value="1"/>
</dbReference>
<dbReference type="Pfam" id="PF13487">
    <property type="entry name" value="HD_5"/>
    <property type="match status" value="1"/>
</dbReference>
<dbReference type="Pfam" id="PF00072">
    <property type="entry name" value="Response_reg"/>
    <property type="match status" value="1"/>
</dbReference>
<dbReference type="PANTHER" id="PTHR45228">
    <property type="entry name" value="CYCLIC DI-GMP PHOSPHODIESTERASE TM_0186-RELATED"/>
    <property type="match status" value="1"/>
</dbReference>
<dbReference type="KEGG" id="thu:AC731_015635"/>
<dbReference type="InterPro" id="IPR001789">
    <property type="entry name" value="Sig_transdc_resp-reg_receiver"/>
</dbReference>
<dbReference type="InterPro" id="IPR052020">
    <property type="entry name" value="Cyclic_di-GMP/3'3'-cGAMP_PDE"/>
</dbReference>
<keyword evidence="5" id="KW-1185">Reference proteome</keyword>
<evidence type="ECO:0000256" key="1">
    <source>
        <dbReference type="PROSITE-ProRule" id="PRU00169"/>
    </source>
</evidence>
<dbReference type="InterPro" id="IPR011006">
    <property type="entry name" value="CheY-like_superfamily"/>
</dbReference>
<dbReference type="STRING" id="1134435.AC731_015635"/>
<dbReference type="SUPFAM" id="SSF52172">
    <property type="entry name" value="CheY-like"/>
    <property type="match status" value="1"/>
</dbReference>
<dbReference type="EMBL" id="CP014646">
    <property type="protein sequence ID" value="AMO38238.1"/>
    <property type="molecule type" value="Genomic_DNA"/>
</dbReference>
<feature type="modified residue" description="4-aspartylphosphate" evidence="1">
    <location>
        <position position="58"/>
    </location>
</feature>
<feature type="domain" description="HD-GYP" evidence="3">
    <location>
        <begin position="145"/>
        <end position="355"/>
    </location>
</feature>
<dbReference type="RefSeq" id="WP_048707393.1">
    <property type="nucleotide sequence ID" value="NZ_CP014646.1"/>
</dbReference>
<dbReference type="Proteomes" id="UP000036902">
    <property type="component" value="Chromosome"/>
</dbReference>
<evidence type="ECO:0000313" key="4">
    <source>
        <dbReference type="EMBL" id="AMO38238.1"/>
    </source>
</evidence>
<dbReference type="CDD" id="cd00077">
    <property type="entry name" value="HDc"/>
    <property type="match status" value="1"/>
</dbReference>
<evidence type="ECO:0000259" key="2">
    <source>
        <dbReference type="PROSITE" id="PS50110"/>
    </source>
</evidence>
<protein>
    <submittedName>
        <fullName evidence="4">Two-component system response regulator</fullName>
    </submittedName>
</protein>
<evidence type="ECO:0000259" key="3">
    <source>
        <dbReference type="PROSITE" id="PS51832"/>
    </source>
</evidence>
<proteinExistence type="predicted"/>
<dbReference type="PROSITE" id="PS51832">
    <property type="entry name" value="HD_GYP"/>
    <property type="match status" value="1"/>
</dbReference>
<dbReference type="SUPFAM" id="SSF109604">
    <property type="entry name" value="HD-domain/PDEase-like"/>
    <property type="match status" value="1"/>
</dbReference>
<dbReference type="PANTHER" id="PTHR45228:SF5">
    <property type="entry name" value="CYCLIC DI-GMP PHOSPHODIESTERASE VC_1348-RELATED"/>
    <property type="match status" value="1"/>
</dbReference>
<accession>A0A127K8E8</accession>
<sequence>MATQDTRQRVLIIDDTPENIEVLRQLLRGDYVVQAAINGKKGLDIAQAQPQPDIILLDIMMPEMDGYEVCRRLKGLPATEHIPVVFITALDQTGHETTGLELGAVDYIRKPFEPLVVKARVHNHLRLKRYEQALEALVQERTAELALTQQVTIEALASLAEYRDSETGGHIKRTQHYMRALATHLGQHGPYRAQLDPQTIELLFRCAPLHDIGKVAVPDSILLKPGKLTAEEFEQMKRHVEYGANALDVAKGQLGSSHFLRLARELILGHHERWDGRGYPNGLAGEDIPLAGRLMALVDVYDALICTRVYKEAFSHAEAAKIILDERGAQFDPVVVDAFVALTEQFQAIAHTYSDRLLPPS</sequence>
<name>A0A127K8E8_9RHOO</name>
<dbReference type="CDD" id="cd19920">
    <property type="entry name" value="REC_PA4781-like"/>
    <property type="match status" value="1"/>
</dbReference>
<dbReference type="Gene3D" id="1.10.3210.10">
    <property type="entry name" value="Hypothetical protein af1432"/>
    <property type="match status" value="1"/>
</dbReference>